<organism evidence="2 3">
    <name type="scientific">Priestia taiwanensis</name>
    <dbReference type="NCBI Taxonomy" id="1347902"/>
    <lineage>
        <taxon>Bacteria</taxon>
        <taxon>Bacillati</taxon>
        <taxon>Bacillota</taxon>
        <taxon>Bacilli</taxon>
        <taxon>Bacillales</taxon>
        <taxon>Bacillaceae</taxon>
        <taxon>Priestia</taxon>
    </lineage>
</organism>
<evidence type="ECO:0000313" key="3">
    <source>
        <dbReference type="Proteomes" id="UP000605259"/>
    </source>
</evidence>
<gene>
    <name evidence="2" type="ORF">GCM10007140_26690</name>
</gene>
<comment type="caution">
    <text evidence="2">The sequence shown here is derived from an EMBL/GenBank/DDBJ whole genome shotgun (WGS) entry which is preliminary data.</text>
</comment>
<protein>
    <submittedName>
        <fullName evidence="2">Uncharacterized protein</fullName>
    </submittedName>
</protein>
<keyword evidence="3" id="KW-1185">Reference proteome</keyword>
<proteinExistence type="predicted"/>
<accession>A0A917AWD0</accession>
<dbReference type="AlphaFoldDB" id="A0A917AWD0"/>
<dbReference type="Proteomes" id="UP000605259">
    <property type="component" value="Unassembled WGS sequence"/>
</dbReference>
<reference evidence="2" key="2">
    <citation type="submission" date="2020-09" db="EMBL/GenBank/DDBJ databases">
        <authorList>
            <person name="Sun Q."/>
            <person name="Zhou Y."/>
        </authorList>
    </citation>
    <scope>NUCLEOTIDE SEQUENCE</scope>
    <source>
        <strain evidence="2">CGMCC 1.12698</strain>
    </source>
</reference>
<reference evidence="2" key="1">
    <citation type="journal article" date="2014" name="Int. J. Syst. Evol. Microbiol.">
        <title>Complete genome sequence of Corynebacterium casei LMG S-19264T (=DSM 44701T), isolated from a smear-ripened cheese.</title>
        <authorList>
            <consortium name="US DOE Joint Genome Institute (JGI-PGF)"/>
            <person name="Walter F."/>
            <person name="Albersmeier A."/>
            <person name="Kalinowski J."/>
            <person name="Ruckert C."/>
        </authorList>
    </citation>
    <scope>NUCLEOTIDE SEQUENCE</scope>
    <source>
        <strain evidence="2">CGMCC 1.12698</strain>
    </source>
</reference>
<sequence>MFHTQNGEWRLMREKRGKGDPADRLAEEARSRPQKASIRSAVYVVPHLLVINHENVKRVGIICTKY</sequence>
<evidence type="ECO:0000256" key="1">
    <source>
        <dbReference type="SAM" id="MobiDB-lite"/>
    </source>
</evidence>
<feature type="region of interest" description="Disordered" evidence="1">
    <location>
        <begin position="1"/>
        <end position="34"/>
    </location>
</feature>
<name>A0A917AWD0_9BACI</name>
<feature type="compositionally biased region" description="Basic and acidic residues" evidence="1">
    <location>
        <begin position="10"/>
        <end position="31"/>
    </location>
</feature>
<evidence type="ECO:0000313" key="2">
    <source>
        <dbReference type="EMBL" id="GGE75580.1"/>
    </source>
</evidence>
<dbReference type="EMBL" id="BMFK01000002">
    <property type="protein sequence ID" value="GGE75580.1"/>
    <property type="molecule type" value="Genomic_DNA"/>
</dbReference>